<evidence type="ECO:0000313" key="2">
    <source>
        <dbReference type="EMBL" id="PSO05985.1"/>
    </source>
</evidence>
<feature type="transmembrane region" description="Helical" evidence="1">
    <location>
        <begin position="118"/>
        <end position="136"/>
    </location>
</feature>
<dbReference type="EMBL" id="NEXF01000636">
    <property type="protein sequence ID" value="PSO05985.1"/>
    <property type="molecule type" value="Genomic_DNA"/>
</dbReference>
<organism evidence="2 3">
    <name type="scientific">Candidatus Marsarchaeota G2 archaeon BE_D</name>
    <dbReference type="NCBI Taxonomy" id="1978158"/>
    <lineage>
        <taxon>Archaea</taxon>
        <taxon>Candidatus Marsarchaeota</taxon>
        <taxon>Candidatus Marsarchaeota group 2</taxon>
    </lineage>
</organism>
<sequence>MKLVAHYVFSGGVLFAVGYPLLTLLLGEVGGGGVGGLAAGVAAWLAVASNALIDRVGHVVRWSYTRGAPYPARAWRTHSVYTAPIWGVIPAAVVAAGAGDPSYLGAAAGAPVPGVWGFAGWAVGLGVIASYTHLLLDSFTEAGVFAGRGRRVALAHLPYNSWWANLAATLGGLGLIFLTVSLAHF</sequence>
<feature type="transmembrane region" description="Helical" evidence="1">
    <location>
        <begin position="33"/>
        <end position="53"/>
    </location>
</feature>
<name>A0A2R6C502_9ARCH</name>
<dbReference type="Proteomes" id="UP000242015">
    <property type="component" value="Unassembled WGS sequence"/>
</dbReference>
<keyword evidence="1" id="KW-1133">Transmembrane helix</keyword>
<feature type="transmembrane region" description="Helical" evidence="1">
    <location>
        <begin position="80"/>
        <end position="98"/>
    </location>
</feature>
<dbReference type="Pfam" id="PF06939">
    <property type="entry name" value="DUF1286"/>
    <property type="match status" value="1"/>
</dbReference>
<evidence type="ECO:0000313" key="3">
    <source>
        <dbReference type="Proteomes" id="UP000242015"/>
    </source>
</evidence>
<keyword evidence="1" id="KW-0472">Membrane</keyword>
<accession>A0A2R6C502</accession>
<gene>
    <name evidence="2" type="ORF">B9Q04_18395</name>
</gene>
<dbReference type="AlphaFoldDB" id="A0A2R6C502"/>
<dbReference type="InterPro" id="IPR009705">
    <property type="entry name" value="DUF1286"/>
</dbReference>
<evidence type="ECO:0000256" key="1">
    <source>
        <dbReference type="SAM" id="Phobius"/>
    </source>
</evidence>
<protein>
    <recommendedName>
        <fullName evidence="4">DUF1286 domain-containing protein</fullName>
    </recommendedName>
</protein>
<feature type="transmembrane region" description="Helical" evidence="1">
    <location>
        <begin position="157"/>
        <end position="183"/>
    </location>
</feature>
<feature type="transmembrane region" description="Helical" evidence="1">
    <location>
        <begin position="7"/>
        <end position="27"/>
    </location>
</feature>
<proteinExistence type="predicted"/>
<comment type="caution">
    <text evidence="2">The sequence shown here is derived from an EMBL/GenBank/DDBJ whole genome shotgun (WGS) entry which is preliminary data.</text>
</comment>
<reference evidence="2 3" key="1">
    <citation type="submission" date="2017-04" db="EMBL/GenBank/DDBJ databases">
        <title>Novel microbial lineages endemic to geothermal iron-oxide mats fill important gaps in the evolutionary history of Archaea.</title>
        <authorList>
            <person name="Jay Z.J."/>
            <person name="Beam J.P."/>
            <person name="Dlakic M."/>
            <person name="Rusch D.B."/>
            <person name="Kozubal M.A."/>
            <person name="Inskeep W.P."/>
        </authorList>
    </citation>
    <scope>NUCLEOTIDE SEQUENCE [LARGE SCALE GENOMIC DNA]</scope>
    <source>
        <strain evidence="2">BE_D</strain>
    </source>
</reference>
<evidence type="ECO:0008006" key="4">
    <source>
        <dbReference type="Google" id="ProtNLM"/>
    </source>
</evidence>
<keyword evidence="1" id="KW-0812">Transmembrane</keyword>